<feature type="domain" description="Histidine-specific methyltransferase SAM-dependent" evidence="4">
    <location>
        <begin position="22"/>
        <end position="330"/>
    </location>
</feature>
<sequence length="331" mass="37572">MFLTNGIVQLLDIRKSSLLDLKSEIISGLTGRGVIRTMPSLLLWDDEGLENFYSWAKSPDYYPSQREMEILRTQGLDIVRKLPKRLVLIELGCGSLTKTVSILENLEKEGHEVSYFALDVSEEALRQNLGAMSERFKSCGKISISGFIGTYEDCVEWLTTSANLPVSTVTFLWVGNSIANLSKTEASALMSRFREACCKISIDCSFLVTADCCTAEDRLVKAYDPDVSSARTFLYHGLHHANRLMGENIFEANHWKCIMKYEQKENELLFSYVAKQDVEVDVHQLHVTVKKGEEIHYFLSGKWSQAQMRVIAENAGFEVRKTWTDAQNEYC</sequence>
<evidence type="ECO:0000313" key="6">
    <source>
        <dbReference type="Proteomes" id="UP000431533"/>
    </source>
</evidence>
<comment type="caution">
    <text evidence="5">The sequence shown here is derived from an EMBL/GenBank/DDBJ whole genome shotgun (WGS) entry which is preliminary data.</text>
</comment>
<dbReference type="InterPro" id="IPR017805">
    <property type="entry name" value="SAM_MeTrfase_EasF-type_put"/>
</dbReference>
<dbReference type="GO" id="GO:0008168">
    <property type="term" value="F:methyltransferase activity"/>
    <property type="evidence" value="ECO:0007669"/>
    <property type="project" value="UniProtKB-KW"/>
</dbReference>
<proteinExistence type="inferred from homology"/>
<accession>A0A8H8U218</accession>
<dbReference type="Pfam" id="PF10017">
    <property type="entry name" value="Methyltransf_33"/>
    <property type="match status" value="1"/>
</dbReference>
<protein>
    <submittedName>
        <fullName evidence="5">N-methyltransferase</fullName>
    </submittedName>
</protein>
<organism evidence="5 6">
    <name type="scientific">Lachnellula hyalina</name>
    <dbReference type="NCBI Taxonomy" id="1316788"/>
    <lineage>
        <taxon>Eukaryota</taxon>
        <taxon>Fungi</taxon>
        <taxon>Dikarya</taxon>
        <taxon>Ascomycota</taxon>
        <taxon>Pezizomycotina</taxon>
        <taxon>Leotiomycetes</taxon>
        <taxon>Helotiales</taxon>
        <taxon>Lachnaceae</taxon>
        <taxon>Lachnellula</taxon>
    </lineage>
</organism>
<evidence type="ECO:0000256" key="2">
    <source>
        <dbReference type="ARBA" id="ARBA00022603"/>
    </source>
</evidence>
<dbReference type="RefSeq" id="XP_031007295.1">
    <property type="nucleotide sequence ID" value="XM_031148416.1"/>
</dbReference>
<evidence type="ECO:0000313" key="5">
    <source>
        <dbReference type="EMBL" id="TVY28507.1"/>
    </source>
</evidence>
<evidence type="ECO:0000256" key="3">
    <source>
        <dbReference type="ARBA" id="ARBA00022679"/>
    </source>
</evidence>
<dbReference type="PANTHER" id="PTHR43397">
    <property type="entry name" value="ERGOTHIONEINE BIOSYNTHESIS PROTEIN 1"/>
    <property type="match status" value="1"/>
</dbReference>
<evidence type="ECO:0000256" key="1">
    <source>
        <dbReference type="ARBA" id="ARBA00008361"/>
    </source>
</evidence>
<name>A0A8H8U218_9HELO</name>
<dbReference type="AlphaFoldDB" id="A0A8H8U218"/>
<evidence type="ECO:0000259" key="4">
    <source>
        <dbReference type="Pfam" id="PF10017"/>
    </source>
</evidence>
<comment type="similarity">
    <text evidence="1">Belongs to the methyltransferase superfamily.</text>
</comment>
<gene>
    <name evidence="5" type="primary">dtpB</name>
    <name evidence="5" type="ORF">LHYA1_G003446</name>
</gene>
<dbReference type="Gene3D" id="3.40.50.150">
    <property type="entry name" value="Vaccinia Virus protein VP39"/>
    <property type="match status" value="1"/>
</dbReference>
<keyword evidence="6" id="KW-1185">Reference proteome</keyword>
<dbReference type="PIRSF" id="PIRSF018005">
    <property type="entry name" value="UCP018005"/>
    <property type="match status" value="1"/>
</dbReference>
<keyword evidence="3 5" id="KW-0808">Transferase</keyword>
<dbReference type="NCBIfam" id="TIGR03439">
    <property type="entry name" value="methyl_EasF"/>
    <property type="match status" value="1"/>
</dbReference>
<dbReference type="InterPro" id="IPR029063">
    <property type="entry name" value="SAM-dependent_MTases_sf"/>
</dbReference>
<dbReference type="GeneID" id="41983644"/>
<dbReference type="Proteomes" id="UP000431533">
    <property type="component" value="Unassembled WGS sequence"/>
</dbReference>
<keyword evidence="2 5" id="KW-0489">Methyltransferase</keyword>
<dbReference type="GO" id="GO:0032259">
    <property type="term" value="P:methylation"/>
    <property type="evidence" value="ECO:0007669"/>
    <property type="project" value="UniProtKB-KW"/>
</dbReference>
<reference evidence="5 6" key="1">
    <citation type="submission" date="2018-05" db="EMBL/GenBank/DDBJ databases">
        <title>Genome sequencing and assembly of the regulated plant pathogen Lachnellula willkommii and related sister species for the development of diagnostic species identification markers.</title>
        <authorList>
            <person name="Giroux E."/>
            <person name="Bilodeau G."/>
        </authorList>
    </citation>
    <scope>NUCLEOTIDE SEQUENCE [LARGE SCALE GENOMIC DNA]</scope>
    <source>
        <strain evidence="5 6">CBS 185.66</strain>
    </source>
</reference>
<dbReference type="InterPro" id="IPR017804">
    <property type="entry name" value="MeTrfase_EgtD-like"/>
</dbReference>
<dbReference type="OrthoDB" id="3557072at2759"/>
<dbReference type="PANTHER" id="PTHR43397:SF2">
    <property type="entry name" value="HISTIDINE-SPECIFIC METHYLTRANSFERASE SAM-DEPENDENT DOMAIN-CONTAINING PROTEIN"/>
    <property type="match status" value="1"/>
</dbReference>
<dbReference type="InterPro" id="IPR051128">
    <property type="entry name" value="EgtD_Methyltrsf_superfamily"/>
</dbReference>
<dbReference type="InterPro" id="IPR019257">
    <property type="entry name" value="MeTrfase_dom"/>
</dbReference>
<dbReference type="EMBL" id="QGMH01000030">
    <property type="protein sequence ID" value="TVY28507.1"/>
    <property type="molecule type" value="Genomic_DNA"/>
</dbReference>